<dbReference type="EMBL" id="CATQJL010000305">
    <property type="protein sequence ID" value="CAJ0601824.1"/>
    <property type="molecule type" value="Genomic_DNA"/>
</dbReference>
<gene>
    <name evidence="2" type="ORF">CYNAS_LOCUS13807</name>
</gene>
<accession>A0AA36H0L2</accession>
<feature type="region of interest" description="Disordered" evidence="1">
    <location>
        <begin position="78"/>
        <end position="98"/>
    </location>
</feature>
<evidence type="ECO:0000256" key="1">
    <source>
        <dbReference type="SAM" id="MobiDB-lite"/>
    </source>
</evidence>
<keyword evidence="3" id="KW-1185">Reference proteome</keyword>
<organism evidence="2 3">
    <name type="scientific">Cylicocyclus nassatus</name>
    <name type="common">Nematode worm</name>
    <dbReference type="NCBI Taxonomy" id="53992"/>
    <lineage>
        <taxon>Eukaryota</taxon>
        <taxon>Metazoa</taxon>
        <taxon>Ecdysozoa</taxon>
        <taxon>Nematoda</taxon>
        <taxon>Chromadorea</taxon>
        <taxon>Rhabditida</taxon>
        <taxon>Rhabditina</taxon>
        <taxon>Rhabditomorpha</taxon>
        <taxon>Strongyloidea</taxon>
        <taxon>Strongylidae</taxon>
        <taxon>Cylicocyclus</taxon>
    </lineage>
</organism>
<protein>
    <submittedName>
        <fullName evidence="2">Uncharacterized protein</fullName>
    </submittedName>
</protein>
<dbReference type="AlphaFoldDB" id="A0AA36H0L2"/>
<dbReference type="Proteomes" id="UP001176961">
    <property type="component" value="Unassembled WGS sequence"/>
</dbReference>
<evidence type="ECO:0000313" key="2">
    <source>
        <dbReference type="EMBL" id="CAJ0601824.1"/>
    </source>
</evidence>
<reference evidence="2" key="1">
    <citation type="submission" date="2023-07" db="EMBL/GenBank/DDBJ databases">
        <authorList>
            <consortium name="CYATHOMIX"/>
        </authorList>
    </citation>
    <scope>NUCLEOTIDE SEQUENCE</scope>
    <source>
        <strain evidence="2">N/A</strain>
    </source>
</reference>
<comment type="caution">
    <text evidence="2">The sequence shown here is derived from an EMBL/GenBank/DDBJ whole genome shotgun (WGS) entry which is preliminary data.</text>
</comment>
<name>A0AA36H0L2_CYLNA</name>
<proteinExistence type="predicted"/>
<evidence type="ECO:0000313" key="3">
    <source>
        <dbReference type="Proteomes" id="UP001176961"/>
    </source>
</evidence>
<sequence>MCSRVKIVVYRKNAKDACKELLVPEKQFLLGGSVSIGEGNAGAILQGDCDVVLRRGRKVRTFFSESSCKIYQKKQYCRNRPKSNETLSGSPERATGFQ</sequence>